<evidence type="ECO:0000259" key="2">
    <source>
        <dbReference type="Pfam" id="PF11412"/>
    </source>
</evidence>
<dbReference type="RefSeq" id="WP_259806141.1">
    <property type="nucleotide sequence ID" value="NZ_CP080776.1"/>
</dbReference>
<proteinExistence type="predicted"/>
<evidence type="ECO:0000313" key="4">
    <source>
        <dbReference type="Proteomes" id="UP001057991"/>
    </source>
</evidence>
<dbReference type="Proteomes" id="UP001057991">
    <property type="component" value="Chromosome"/>
</dbReference>
<accession>A0A9Q9HA90</accession>
<gene>
    <name evidence="3" type="ORF">K3X48_00730</name>
</gene>
<dbReference type="Pfam" id="PF11412">
    <property type="entry name" value="DsbD_N"/>
    <property type="match status" value="1"/>
</dbReference>
<evidence type="ECO:0000313" key="3">
    <source>
        <dbReference type="EMBL" id="UWP95571.1"/>
    </source>
</evidence>
<sequence>MRHAFTYLATCLALISAAPASAGSGLPSAPDDIARIELLPGWRTATGEHMAALRIKLADGWKTYWRAPGDSGIPPSFDLKTSENVGHVEFHWPVPDVFVEGGVRTIGYKEELVLPMTITPGTAGAPIKLSGDLQFGVCLDICMPMQASLSMALPTGAATQNRAIKKALQARPDTSREAGVKKALCSFEPIRDGLRVRAEIHMPRLAPNEVVVLETADPEVWVAEVDSRREGGRIIAETDIVPPKGSAFALNRSELRFTVLGAGRGVDILGCTGG</sequence>
<evidence type="ECO:0000256" key="1">
    <source>
        <dbReference type="SAM" id="SignalP"/>
    </source>
</evidence>
<protein>
    <recommendedName>
        <fullName evidence="2">Thiol:disulfide interchange protein DsbD N-terminal domain-containing protein</fullName>
    </recommendedName>
</protein>
<feature type="signal peptide" evidence="1">
    <location>
        <begin position="1"/>
        <end position="22"/>
    </location>
</feature>
<feature type="chain" id="PRO_5040514965" description="Thiol:disulfide interchange protein DsbD N-terminal domain-containing protein" evidence="1">
    <location>
        <begin position="23"/>
        <end position="274"/>
    </location>
</feature>
<keyword evidence="1" id="KW-0732">Signal</keyword>
<name>A0A9Q9HA90_9RHOB</name>
<feature type="domain" description="Thiol:disulfide interchange protein DsbD N-terminal" evidence="2">
    <location>
        <begin position="45"/>
        <end position="150"/>
    </location>
</feature>
<reference evidence="3" key="1">
    <citation type="submission" date="2021-08" db="EMBL/GenBank/DDBJ databases">
        <authorList>
            <person name="Nwanade C."/>
            <person name="Wang M."/>
            <person name="Masoudi A."/>
            <person name="Yu Z."/>
            <person name="Liu J."/>
        </authorList>
    </citation>
    <scope>NUCLEOTIDE SEQUENCE</scope>
    <source>
        <strain evidence="3">S056</strain>
    </source>
</reference>
<dbReference type="InterPro" id="IPR028250">
    <property type="entry name" value="DsbDN"/>
</dbReference>
<dbReference type="AlphaFoldDB" id="A0A9Q9HA90"/>
<dbReference type="EMBL" id="CP080776">
    <property type="protein sequence ID" value="UWP95571.1"/>
    <property type="molecule type" value="Genomic_DNA"/>
</dbReference>
<organism evidence="3 4">
    <name type="scientific">Aliiroseovarius crassostreae</name>
    <dbReference type="NCBI Taxonomy" id="154981"/>
    <lineage>
        <taxon>Bacteria</taxon>
        <taxon>Pseudomonadati</taxon>
        <taxon>Pseudomonadota</taxon>
        <taxon>Alphaproteobacteria</taxon>
        <taxon>Rhodobacterales</taxon>
        <taxon>Paracoccaceae</taxon>
        <taxon>Aliiroseovarius</taxon>
    </lineage>
</organism>